<name>A0A5C6Q5P7_9GAMM</name>
<evidence type="ECO:0000259" key="10">
    <source>
        <dbReference type="Pfam" id="PF03372"/>
    </source>
</evidence>
<dbReference type="AlphaFoldDB" id="A0A5C6Q5P7"/>
<evidence type="ECO:0000256" key="1">
    <source>
        <dbReference type="ARBA" id="ARBA00001936"/>
    </source>
</evidence>
<evidence type="ECO:0000256" key="8">
    <source>
        <dbReference type="ARBA" id="ARBA00023204"/>
    </source>
</evidence>
<organism evidence="12 14">
    <name type="scientific">Colwellia hornerae</name>
    <dbReference type="NCBI Taxonomy" id="89402"/>
    <lineage>
        <taxon>Bacteria</taxon>
        <taxon>Pseudomonadati</taxon>
        <taxon>Pseudomonadota</taxon>
        <taxon>Gammaproteobacteria</taxon>
        <taxon>Alteromonadales</taxon>
        <taxon>Colwelliaceae</taxon>
        <taxon>Colwellia</taxon>
    </lineage>
</organism>
<gene>
    <name evidence="11" type="ORF">ESZ26_13945</name>
    <name evidence="12" type="ORF">ESZ27_14795</name>
</gene>
<dbReference type="GO" id="GO:0016787">
    <property type="term" value="F:hydrolase activity"/>
    <property type="evidence" value="ECO:0007669"/>
    <property type="project" value="UniProtKB-KW"/>
</dbReference>
<proteinExistence type="predicted"/>
<dbReference type="Gene3D" id="3.60.10.10">
    <property type="entry name" value="Endonuclease/exonuclease/phosphatase"/>
    <property type="match status" value="1"/>
</dbReference>
<comment type="cofactor">
    <cofactor evidence="1">
        <name>Mn(2+)</name>
        <dbReference type="ChEBI" id="CHEBI:29035"/>
    </cofactor>
</comment>
<evidence type="ECO:0000256" key="3">
    <source>
        <dbReference type="ARBA" id="ARBA00022722"/>
    </source>
</evidence>
<dbReference type="Proteomes" id="UP000321917">
    <property type="component" value="Unassembled WGS sequence"/>
</dbReference>
<evidence type="ECO:0000256" key="7">
    <source>
        <dbReference type="ARBA" id="ARBA00022842"/>
    </source>
</evidence>
<feature type="domain" description="Endonuclease/exonuclease/phosphatase" evidence="10">
    <location>
        <begin position="29"/>
        <end position="262"/>
    </location>
</feature>
<keyword evidence="3" id="KW-0540">Nuclease</keyword>
<dbReference type="PANTHER" id="PTHR15822">
    <property type="entry name" value="TRAF AND TNF RECEPTOR-ASSOCIATED PROTEIN"/>
    <property type="match status" value="1"/>
</dbReference>
<evidence type="ECO:0000256" key="6">
    <source>
        <dbReference type="ARBA" id="ARBA00022801"/>
    </source>
</evidence>
<keyword evidence="9" id="KW-0732">Signal</keyword>
<evidence type="ECO:0000256" key="2">
    <source>
        <dbReference type="ARBA" id="ARBA00001946"/>
    </source>
</evidence>
<keyword evidence="13" id="KW-1185">Reference proteome</keyword>
<evidence type="ECO:0000313" key="11">
    <source>
        <dbReference type="EMBL" id="TWX57058.1"/>
    </source>
</evidence>
<feature type="chain" id="PRO_5022878162" description="Endonuclease/exonuclease/phosphatase domain-containing protein" evidence="9">
    <location>
        <begin position="24"/>
        <end position="301"/>
    </location>
</feature>
<keyword evidence="4" id="KW-0479">Metal-binding</keyword>
<dbReference type="Proteomes" id="UP000321525">
    <property type="component" value="Unassembled WGS sequence"/>
</dbReference>
<protein>
    <recommendedName>
        <fullName evidence="10">Endonuclease/exonuclease/phosphatase domain-containing protein</fullName>
    </recommendedName>
</protein>
<evidence type="ECO:0000313" key="14">
    <source>
        <dbReference type="Proteomes" id="UP000321917"/>
    </source>
</evidence>
<sequence>MQKTILTTASLLFSLMYVSPSYSQELKVASWNIAWLGSHEYNKRKANDYQQLAVYAKQLDADVIALQEVEDENWAKKVFGNEYDFYFSTKDWVQRVGVAVKKSAGLTVVAKEYKALNVTRVRHGMDLTLSRNGKEIRLLAVHLKSGCFALPLDSKNLAAMPSSTDKELRVKEACTTLSMQIDPLESWVDERAKDDEAFIVLGDFNRRFSQDVSQKHAEDQGLWQALDDEGNEALWTPTMTKESACWGGYYKDYIDHIVFNPSAKNMYVENSFEQLVFKEKYTRELANTLTDHCPISVKVKL</sequence>
<dbReference type="SUPFAM" id="SSF56219">
    <property type="entry name" value="DNase I-like"/>
    <property type="match status" value="1"/>
</dbReference>
<dbReference type="GO" id="GO:0004518">
    <property type="term" value="F:nuclease activity"/>
    <property type="evidence" value="ECO:0007669"/>
    <property type="project" value="UniProtKB-KW"/>
</dbReference>
<comment type="caution">
    <text evidence="12">The sequence shown here is derived from an EMBL/GenBank/DDBJ whole genome shotgun (WGS) entry which is preliminary data.</text>
</comment>
<keyword evidence="5" id="KW-0227">DNA damage</keyword>
<dbReference type="EMBL" id="VOLR01000020">
    <property type="protein sequence ID" value="TWX57058.1"/>
    <property type="molecule type" value="Genomic_DNA"/>
</dbReference>
<evidence type="ECO:0000256" key="9">
    <source>
        <dbReference type="SAM" id="SignalP"/>
    </source>
</evidence>
<dbReference type="GO" id="GO:0046872">
    <property type="term" value="F:metal ion binding"/>
    <property type="evidence" value="ECO:0007669"/>
    <property type="project" value="UniProtKB-KW"/>
</dbReference>
<dbReference type="GO" id="GO:0006281">
    <property type="term" value="P:DNA repair"/>
    <property type="evidence" value="ECO:0007669"/>
    <property type="project" value="UniProtKB-KW"/>
</dbReference>
<keyword evidence="6" id="KW-0378">Hydrolase</keyword>
<dbReference type="RefSeq" id="WP_146800084.1">
    <property type="nucleotide sequence ID" value="NZ_VOLP01000019.1"/>
</dbReference>
<reference evidence="12 14" key="1">
    <citation type="submission" date="2019-07" db="EMBL/GenBank/DDBJ databases">
        <title>Genomes of sea-ice associated Colwellia species.</title>
        <authorList>
            <person name="Bowman J.P."/>
        </authorList>
    </citation>
    <scope>NUCLEOTIDE SEQUENCE [LARGE SCALE GENOMIC DNA]</scope>
    <source>
        <strain evidence="11 13">ACAM 607</strain>
        <strain evidence="12 14">IC036</strain>
    </source>
</reference>
<evidence type="ECO:0000256" key="5">
    <source>
        <dbReference type="ARBA" id="ARBA00022763"/>
    </source>
</evidence>
<dbReference type="InterPro" id="IPR036691">
    <property type="entry name" value="Endo/exonu/phosph_ase_sf"/>
</dbReference>
<dbReference type="PANTHER" id="PTHR15822:SF4">
    <property type="entry name" value="TYROSYL-DNA PHOSPHODIESTERASE 2"/>
    <property type="match status" value="1"/>
</dbReference>
<keyword evidence="8" id="KW-0234">DNA repair</keyword>
<feature type="signal peptide" evidence="9">
    <location>
        <begin position="1"/>
        <end position="23"/>
    </location>
</feature>
<comment type="cofactor">
    <cofactor evidence="2">
        <name>Mg(2+)</name>
        <dbReference type="ChEBI" id="CHEBI:18420"/>
    </cofactor>
</comment>
<evidence type="ECO:0000256" key="4">
    <source>
        <dbReference type="ARBA" id="ARBA00022723"/>
    </source>
</evidence>
<dbReference type="InterPro" id="IPR005135">
    <property type="entry name" value="Endo/exonuclease/phosphatase"/>
</dbReference>
<dbReference type="Pfam" id="PF03372">
    <property type="entry name" value="Exo_endo_phos"/>
    <property type="match status" value="1"/>
</dbReference>
<evidence type="ECO:0000313" key="12">
    <source>
        <dbReference type="EMBL" id="TWX64245.1"/>
    </source>
</evidence>
<dbReference type="OrthoDB" id="395856at2"/>
<evidence type="ECO:0000313" key="13">
    <source>
        <dbReference type="Proteomes" id="UP000321525"/>
    </source>
</evidence>
<accession>A0A5C6Q5P7</accession>
<dbReference type="EMBL" id="VOLQ01000033">
    <property type="protein sequence ID" value="TWX64245.1"/>
    <property type="molecule type" value="Genomic_DNA"/>
</dbReference>
<dbReference type="InterPro" id="IPR051547">
    <property type="entry name" value="TDP2-like"/>
</dbReference>
<keyword evidence="7" id="KW-0460">Magnesium</keyword>